<dbReference type="AlphaFoldDB" id="A0A5K3FET2"/>
<name>A0A5K3FET2_MESCO</name>
<proteinExistence type="predicted"/>
<accession>A0A5K3FET2</accession>
<organism evidence="2">
    <name type="scientific">Mesocestoides corti</name>
    <name type="common">Flatworm</name>
    <dbReference type="NCBI Taxonomy" id="53468"/>
    <lineage>
        <taxon>Eukaryota</taxon>
        <taxon>Metazoa</taxon>
        <taxon>Spiralia</taxon>
        <taxon>Lophotrochozoa</taxon>
        <taxon>Platyhelminthes</taxon>
        <taxon>Cestoda</taxon>
        <taxon>Eucestoda</taxon>
        <taxon>Cyclophyllidea</taxon>
        <taxon>Mesocestoididae</taxon>
        <taxon>Mesocestoides</taxon>
    </lineage>
</organism>
<evidence type="ECO:0000313" key="2">
    <source>
        <dbReference type="WBParaSite" id="MCU_007845-RA"/>
    </source>
</evidence>
<feature type="compositionally biased region" description="Basic residues" evidence="1">
    <location>
        <begin position="51"/>
        <end position="63"/>
    </location>
</feature>
<sequence>MPLDRRDTGLAMQRIVVPKFQPKITSTLVPNAQGLQQWRVDLDSSVSSARSTRKRAQPPKRRTDKNGDFIYRYSDRLVRIAETAGPAGVPSASNSGTCYDRLDPVVVQKMEIIFRRRKSVSCRVQITCYYGMPFFFLKYIVFPQFCP</sequence>
<reference evidence="2" key="1">
    <citation type="submission" date="2019-11" db="UniProtKB">
        <authorList>
            <consortium name="WormBaseParasite"/>
        </authorList>
    </citation>
    <scope>IDENTIFICATION</scope>
</reference>
<evidence type="ECO:0000256" key="1">
    <source>
        <dbReference type="SAM" id="MobiDB-lite"/>
    </source>
</evidence>
<feature type="region of interest" description="Disordered" evidence="1">
    <location>
        <begin position="45"/>
        <end position="66"/>
    </location>
</feature>
<dbReference type="WBParaSite" id="MCU_007845-RA">
    <property type="protein sequence ID" value="MCU_007845-RA"/>
    <property type="gene ID" value="MCU_007845"/>
</dbReference>
<protein>
    <submittedName>
        <fullName evidence="2">Uncharacterized protein</fullName>
    </submittedName>
</protein>